<reference evidence="2 3" key="1">
    <citation type="submission" date="2022-03" db="EMBL/GenBank/DDBJ databases">
        <authorList>
            <person name="Macdonald S."/>
            <person name="Ahmed S."/>
            <person name="Newling K."/>
        </authorList>
    </citation>
    <scope>NUCLEOTIDE SEQUENCE [LARGE SCALE GENOMIC DNA]</scope>
</reference>
<gene>
    <name evidence="2" type="ORF">ERUC_LOCUS44391</name>
</gene>
<feature type="compositionally biased region" description="Basic and acidic residues" evidence="1">
    <location>
        <begin position="67"/>
        <end position="78"/>
    </location>
</feature>
<feature type="compositionally biased region" description="Low complexity" evidence="1">
    <location>
        <begin position="38"/>
        <end position="59"/>
    </location>
</feature>
<protein>
    <submittedName>
        <fullName evidence="2">Uncharacterized protein</fullName>
    </submittedName>
</protein>
<dbReference type="PANTHER" id="PTHR47021:SF3">
    <property type="entry name" value="ADP-RIBOSYLATION FACTOR GTPASE-ACTIVATING PROTEIN AGD7"/>
    <property type="match status" value="1"/>
</dbReference>
<evidence type="ECO:0000313" key="2">
    <source>
        <dbReference type="EMBL" id="CAH8391908.1"/>
    </source>
</evidence>
<dbReference type="InterPro" id="IPR044519">
    <property type="entry name" value="ARF_GAP_AGD6/7"/>
</dbReference>
<organism evidence="2 3">
    <name type="scientific">Eruca vesicaria subsp. sativa</name>
    <name type="common">Garden rocket</name>
    <name type="synonym">Eruca sativa</name>
    <dbReference type="NCBI Taxonomy" id="29727"/>
    <lineage>
        <taxon>Eukaryota</taxon>
        <taxon>Viridiplantae</taxon>
        <taxon>Streptophyta</taxon>
        <taxon>Embryophyta</taxon>
        <taxon>Tracheophyta</taxon>
        <taxon>Spermatophyta</taxon>
        <taxon>Magnoliopsida</taxon>
        <taxon>eudicotyledons</taxon>
        <taxon>Gunneridae</taxon>
        <taxon>Pentapetalae</taxon>
        <taxon>rosids</taxon>
        <taxon>malvids</taxon>
        <taxon>Brassicales</taxon>
        <taxon>Brassicaceae</taxon>
        <taxon>Brassiceae</taxon>
        <taxon>Eruca</taxon>
    </lineage>
</organism>
<feature type="compositionally biased region" description="Basic and acidic residues" evidence="1">
    <location>
        <begin position="7"/>
        <end position="16"/>
    </location>
</feature>
<comment type="caution">
    <text evidence="2">The sequence shown here is derived from an EMBL/GenBank/DDBJ whole genome shotgun (WGS) entry which is preliminary data.</text>
</comment>
<accession>A0ABC8M6T0</accession>
<name>A0ABC8M6T0_ERUVS</name>
<feature type="region of interest" description="Disordered" evidence="1">
    <location>
        <begin position="1"/>
        <end position="78"/>
    </location>
</feature>
<evidence type="ECO:0000256" key="1">
    <source>
        <dbReference type="SAM" id="MobiDB-lite"/>
    </source>
</evidence>
<dbReference type="EMBL" id="CAKOAT010968487">
    <property type="protein sequence ID" value="CAH8391908.1"/>
    <property type="molecule type" value="Genomic_DNA"/>
</dbReference>
<keyword evidence="3" id="KW-1185">Reference proteome</keyword>
<dbReference type="AlphaFoldDB" id="A0ABC8M6T0"/>
<feature type="compositionally biased region" description="Polar residues" evidence="1">
    <location>
        <begin position="17"/>
        <end position="37"/>
    </location>
</feature>
<dbReference type="PANTHER" id="PTHR47021">
    <property type="entry name" value="ADP-RIBOSYLATION FACTOR GTPASE-ACTIVATING PROTEIN AGD6-RELATED"/>
    <property type="match status" value="1"/>
</dbReference>
<sequence>MAIASQKVEEFTKEEASTWNQHNKSEDNSYYLNKSATNLSLGGSQSSSSYQNNNRNLSSWDDWGEESNTKREAAPQSG</sequence>
<proteinExistence type="predicted"/>
<dbReference type="Proteomes" id="UP001642260">
    <property type="component" value="Unassembled WGS sequence"/>
</dbReference>
<evidence type="ECO:0000313" key="3">
    <source>
        <dbReference type="Proteomes" id="UP001642260"/>
    </source>
</evidence>